<name>A0A9D1Q4N2_9GAMM</name>
<comment type="caution">
    <text evidence="7">The sequence shown here is derived from an EMBL/GenBank/DDBJ whole genome shotgun (WGS) entry which is preliminary data.</text>
</comment>
<keyword evidence="4 5" id="KW-0472">Membrane</keyword>
<dbReference type="PANTHER" id="PTHR42770">
    <property type="entry name" value="AMINO ACID TRANSPORTER-RELATED"/>
    <property type="match status" value="1"/>
</dbReference>
<feature type="transmembrane region" description="Helical" evidence="5">
    <location>
        <begin position="250"/>
        <end position="273"/>
    </location>
</feature>
<dbReference type="Pfam" id="PF00324">
    <property type="entry name" value="AA_permease"/>
    <property type="match status" value="1"/>
</dbReference>
<dbReference type="Proteomes" id="UP000823934">
    <property type="component" value="Unassembled WGS sequence"/>
</dbReference>
<evidence type="ECO:0000256" key="3">
    <source>
        <dbReference type="ARBA" id="ARBA00022989"/>
    </source>
</evidence>
<keyword evidence="2 5" id="KW-0812">Transmembrane</keyword>
<proteinExistence type="predicted"/>
<feature type="transmembrane region" description="Helical" evidence="5">
    <location>
        <begin position="440"/>
        <end position="458"/>
    </location>
</feature>
<dbReference type="InterPro" id="IPR004841">
    <property type="entry name" value="AA-permease/SLC12A_dom"/>
</dbReference>
<feature type="transmembrane region" description="Helical" evidence="5">
    <location>
        <begin position="140"/>
        <end position="158"/>
    </location>
</feature>
<dbReference type="InterPro" id="IPR050367">
    <property type="entry name" value="APC_superfamily"/>
</dbReference>
<dbReference type="GO" id="GO:0055085">
    <property type="term" value="P:transmembrane transport"/>
    <property type="evidence" value="ECO:0007669"/>
    <property type="project" value="InterPro"/>
</dbReference>
<dbReference type="AlphaFoldDB" id="A0A9D1Q4N2"/>
<feature type="transmembrane region" description="Helical" evidence="5">
    <location>
        <begin position="211"/>
        <end position="230"/>
    </location>
</feature>
<evidence type="ECO:0000313" key="7">
    <source>
        <dbReference type="EMBL" id="HIW06398.1"/>
    </source>
</evidence>
<evidence type="ECO:0000256" key="5">
    <source>
        <dbReference type="SAM" id="Phobius"/>
    </source>
</evidence>
<feature type="transmembrane region" description="Helical" evidence="5">
    <location>
        <begin position="170"/>
        <end position="191"/>
    </location>
</feature>
<feature type="domain" description="Amino acid permease/ SLC12A" evidence="6">
    <location>
        <begin position="34"/>
        <end position="447"/>
    </location>
</feature>
<evidence type="ECO:0000256" key="1">
    <source>
        <dbReference type="ARBA" id="ARBA00004141"/>
    </source>
</evidence>
<feature type="transmembrane region" description="Helical" evidence="5">
    <location>
        <begin position="385"/>
        <end position="404"/>
    </location>
</feature>
<reference evidence="7" key="2">
    <citation type="submission" date="2021-04" db="EMBL/GenBank/DDBJ databases">
        <authorList>
            <person name="Gilroy R."/>
        </authorList>
    </citation>
    <scope>NUCLEOTIDE SEQUENCE</scope>
    <source>
        <strain evidence="7">CHK160-9182</strain>
    </source>
</reference>
<keyword evidence="3 5" id="KW-1133">Transmembrane helix</keyword>
<gene>
    <name evidence="7" type="ORF">H9889_03610</name>
</gene>
<dbReference type="Gene3D" id="1.20.1740.10">
    <property type="entry name" value="Amino acid/polyamine transporter I"/>
    <property type="match status" value="1"/>
</dbReference>
<feature type="transmembrane region" description="Helical" evidence="5">
    <location>
        <begin position="60"/>
        <end position="80"/>
    </location>
</feature>
<dbReference type="GO" id="GO:0016020">
    <property type="term" value="C:membrane"/>
    <property type="evidence" value="ECO:0007669"/>
    <property type="project" value="UniProtKB-SubCell"/>
</dbReference>
<evidence type="ECO:0000313" key="8">
    <source>
        <dbReference type="Proteomes" id="UP000823934"/>
    </source>
</evidence>
<protein>
    <submittedName>
        <fullName evidence="7">APC family permease</fullName>
    </submittedName>
</protein>
<feature type="transmembrane region" description="Helical" evidence="5">
    <location>
        <begin position="29"/>
        <end position="48"/>
    </location>
</feature>
<dbReference type="PANTHER" id="PTHR42770:SF8">
    <property type="entry name" value="PUTRESCINE IMPORTER PUUP"/>
    <property type="match status" value="1"/>
</dbReference>
<feature type="transmembrane region" description="Helical" evidence="5">
    <location>
        <begin position="309"/>
        <end position="329"/>
    </location>
</feature>
<organism evidence="7 8">
    <name type="scientific">Candidatus Ignatzschineria merdigallinarum</name>
    <dbReference type="NCBI Taxonomy" id="2838621"/>
    <lineage>
        <taxon>Bacteria</taxon>
        <taxon>Pseudomonadati</taxon>
        <taxon>Pseudomonadota</taxon>
        <taxon>Gammaproteobacteria</taxon>
        <taxon>Cardiobacteriales</taxon>
        <taxon>Ignatzschineriaceae</taxon>
        <taxon>Ignatzschineria</taxon>
    </lineage>
</organism>
<comment type="subcellular location">
    <subcellularLocation>
        <location evidence="1">Membrane</location>
        <topology evidence="1">Multi-pass membrane protein</topology>
    </subcellularLocation>
</comment>
<evidence type="ECO:0000256" key="2">
    <source>
        <dbReference type="ARBA" id="ARBA00022692"/>
    </source>
</evidence>
<accession>A0A9D1Q4N2</accession>
<dbReference type="PIRSF" id="PIRSF006060">
    <property type="entry name" value="AA_transporter"/>
    <property type="match status" value="1"/>
</dbReference>
<dbReference type="EMBL" id="DXHP01000078">
    <property type="protein sequence ID" value="HIW06398.1"/>
    <property type="molecule type" value="Genomic_DNA"/>
</dbReference>
<feature type="transmembrane region" description="Helical" evidence="5">
    <location>
        <begin position="359"/>
        <end position="379"/>
    </location>
</feature>
<evidence type="ECO:0000256" key="4">
    <source>
        <dbReference type="ARBA" id="ARBA00023136"/>
    </source>
</evidence>
<evidence type="ECO:0000259" key="6">
    <source>
        <dbReference type="Pfam" id="PF00324"/>
    </source>
</evidence>
<reference evidence="7" key="1">
    <citation type="journal article" date="2021" name="PeerJ">
        <title>Extensive microbial diversity within the chicken gut microbiome revealed by metagenomics and culture.</title>
        <authorList>
            <person name="Gilroy R."/>
            <person name="Ravi A."/>
            <person name="Getino M."/>
            <person name="Pursley I."/>
            <person name="Horton D.L."/>
            <person name="Alikhan N.F."/>
            <person name="Baker D."/>
            <person name="Gharbi K."/>
            <person name="Hall N."/>
            <person name="Watson M."/>
            <person name="Adriaenssens E.M."/>
            <person name="Foster-Nyarko E."/>
            <person name="Jarju S."/>
            <person name="Secka A."/>
            <person name="Antonio M."/>
            <person name="Oren A."/>
            <person name="Chaudhuri R.R."/>
            <person name="La Ragione R."/>
            <person name="Hildebrand F."/>
            <person name="Pallen M.J."/>
        </authorList>
    </citation>
    <scope>NUCLEOTIDE SEQUENCE</scope>
    <source>
        <strain evidence="7">CHK160-9182</strain>
    </source>
</reference>
<sequence length="482" mass="53562">MLLKSKALSPNAISTPTTLSSPARLQKTLVLWQLIMIGLAYMQPMTVFDTFGIVSMQTGAHVPTAYIITLIAMMFTALSYGKMVRYYPSAGSAYTYAQKSLNPNLGFVIGWCTMLDYLFNPMINILLATIYLKTLISDDISIWYYVIPLTIAMTYVNYRGVELVANVNTLIVFCQLLLMGIFIALVIKGLMFDGVGQATVASTKPFFTPDMQIGAVAAGSAILCFSFLGFDGLSSLSEETKNAAKTVPRAIFLTTFIGGLIFIGMTYFMQLYFQGYVFANPEESQPEVLLYVGERSLTSFVAATFFQSVGLWLAVLAVCASGIAAHTGVSRMMYVMGRDGVLPPKVFGYINPKYKTPSLNIVIVGIVCLTAGFFDLNFALHLVNFGALTAFFFVNLCVVVQYYIRDSQRYTFGHNVHYLLFPMLGMAFIIYLWFNLEYTALVIGLVWGMIGLVYLAFITKGFTQYPKEFINRNRNPEPEPDL</sequence>
<feature type="transmembrane region" description="Helical" evidence="5">
    <location>
        <begin position="101"/>
        <end position="120"/>
    </location>
</feature>
<feature type="transmembrane region" description="Helical" evidence="5">
    <location>
        <begin position="416"/>
        <end position="434"/>
    </location>
</feature>